<keyword evidence="4 14" id="KW-0963">Cytoplasm</keyword>
<evidence type="ECO:0000256" key="11">
    <source>
        <dbReference type="ARBA" id="ARBA00023306"/>
    </source>
</evidence>
<dbReference type="GO" id="GO:0005737">
    <property type="term" value="C:cytoplasm"/>
    <property type="evidence" value="ECO:0007669"/>
    <property type="project" value="UniProtKB-SubCell"/>
</dbReference>
<comment type="catalytic activity">
    <reaction evidence="13 14">
        <text>UDP-N-acetyl-alpha-D-muramate + L-alanine + ATP = UDP-N-acetyl-alpha-D-muramoyl-L-alanine + ADP + phosphate + H(+)</text>
        <dbReference type="Rhea" id="RHEA:23372"/>
        <dbReference type="ChEBI" id="CHEBI:15378"/>
        <dbReference type="ChEBI" id="CHEBI:30616"/>
        <dbReference type="ChEBI" id="CHEBI:43474"/>
        <dbReference type="ChEBI" id="CHEBI:57972"/>
        <dbReference type="ChEBI" id="CHEBI:70757"/>
        <dbReference type="ChEBI" id="CHEBI:83898"/>
        <dbReference type="ChEBI" id="CHEBI:456216"/>
        <dbReference type="EC" id="6.3.2.8"/>
    </reaction>
</comment>
<dbReference type="EC" id="6.3.2.8" evidence="3 14"/>
<dbReference type="GO" id="GO:0008360">
    <property type="term" value="P:regulation of cell shape"/>
    <property type="evidence" value="ECO:0007669"/>
    <property type="project" value="UniProtKB-KW"/>
</dbReference>
<feature type="binding site" evidence="14">
    <location>
        <begin position="111"/>
        <end position="117"/>
    </location>
    <ligand>
        <name>ATP</name>
        <dbReference type="ChEBI" id="CHEBI:30616"/>
    </ligand>
</feature>
<dbReference type="InterPro" id="IPR050061">
    <property type="entry name" value="MurCDEF_pg_biosynth"/>
</dbReference>
<evidence type="ECO:0000256" key="4">
    <source>
        <dbReference type="ARBA" id="ARBA00022490"/>
    </source>
</evidence>
<evidence type="ECO:0000256" key="7">
    <source>
        <dbReference type="ARBA" id="ARBA00022741"/>
    </source>
</evidence>
<dbReference type="GO" id="GO:0071555">
    <property type="term" value="P:cell wall organization"/>
    <property type="evidence" value="ECO:0007669"/>
    <property type="project" value="UniProtKB-KW"/>
</dbReference>
<dbReference type="SUPFAM" id="SSF53244">
    <property type="entry name" value="MurD-like peptide ligases, peptide-binding domain"/>
    <property type="match status" value="1"/>
</dbReference>
<comment type="similarity">
    <text evidence="14">Belongs to the MurCDEF family.</text>
</comment>
<evidence type="ECO:0000256" key="6">
    <source>
        <dbReference type="ARBA" id="ARBA00022618"/>
    </source>
</evidence>
<reference evidence="18 19" key="1">
    <citation type="submission" date="2020-07" db="EMBL/GenBank/DDBJ databases">
        <title>Thermoactinomyces phylogeny.</title>
        <authorList>
            <person name="Dunlap C."/>
        </authorList>
    </citation>
    <scope>NUCLEOTIDE SEQUENCE [LARGE SCALE GENOMIC DNA]</scope>
    <source>
        <strain evidence="18 19">AMNI-1</strain>
    </source>
</reference>
<dbReference type="Pfam" id="PF01225">
    <property type="entry name" value="Mur_ligase"/>
    <property type="match status" value="1"/>
</dbReference>
<dbReference type="Gene3D" id="3.40.1190.10">
    <property type="entry name" value="Mur-like, catalytic domain"/>
    <property type="match status" value="1"/>
</dbReference>
<keyword evidence="5 14" id="KW-0436">Ligase</keyword>
<dbReference type="Gene3D" id="3.40.50.720">
    <property type="entry name" value="NAD(P)-binding Rossmann-like Domain"/>
    <property type="match status" value="1"/>
</dbReference>
<dbReference type="GO" id="GO:0008763">
    <property type="term" value="F:UDP-N-acetylmuramate-L-alanine ligase activity"/>
    <property type="evidence" value="ECO:0007669"/>
    <property type="project" value="UniProtKB-UniRule"/>
</dbReference>
<name>A0A7W2ARL0_9BACL</name>
<evidence type="ECO:0000256" key="1">
    <source>
        <dbReference type="ARBA" id="ARBA00004496"/>
    </source>
</evidence>
<dbReference type="InterPro" id="IPR005758">
    <property type="entry name" value="UDP-N-AcMur_Ala_ligase_MurC"/>
</dbReference>
<keyword evidence="7 14" id="KW-0547">Nucleotide-binding</keyword>
<evidence type="ECO:0000256" key="10">
    <source>
        <dbReference type="ARBA" id="ARBA00022984"/>
    </source>
</evidence>
<keyword evidence="6 14" id="KW-0132">Cell division</keyword>
<evidence type="ECO:0000256" key="3">
    <source>
        <dbReference type="ARBA" id="ARBA00012211"/>
    </source>
</evidence>
<dbReference type="InterPro" id="IPR036615">
    <property type="entry name" value="Mur_ligase_C_dom_sf"/>
</dbReference>
<comment type="pathway">
    <text evidence="2 14">Cell wall biogenesis; peptidoglycan biosynthesis.</text>
</comment>
<dbReference type="Proteomes" id="UP000538292">
    <property type="component" value="Unassembled WGS sequence"/>
</dbReference>
<dbReference type="InterPro" id="IPR000713">
    <property type="entry name" value="Mur_ligase_N"/>
</dbReference>
<dbReference type="Pfam" id="PF02875">
    <property type="entry name" value="Mur_ligase_C"/>
    <property type="match status" value="1"/>
</dbReference>
<evidence type="ECO:0000259" key="16">
    <source>
        <dbReference type="Pfam" id="PF02875"/>
    </source>
</evidence>
<dbReference type="PANTHER" id="PTHR43445:SF3">
    <property type="entry name" value="UDP-N-ACETYLMURAMATE--L-ALANINE LIGASE"/>
    <property type="match status" value="1"/>
</dbReference>
<accession>A0A7W2ARL0</accession>
<evidence type="ECO:0000259" key="17">
    <source>
        <dbReference type="Pfam" id="PF08245"/>
    </source>
</evidence>
<dbReference type="Gene3D" id="3.90.190.20">
    <property type="entry name" value="Mur ligase, C-terminal domain"/>
    <property type="match status" value="1"/>
</dbReference>
<comment type="subcellular location">
    <subcellularLocation>
        <location evidence="1 14">Cytoplasm</location>
    </subcellularLocation>
</comment>
<dbReference type="PANTHER" id="PTHR43445">
    <property type="entry name" value="UDP-N-ACETYLMURAMATE--L-ALANINE LIGASE-RELATED"/>
    <property type="match status" value="1"/>
</dbReference>
<evidence type="ECO:0000313" key="18">
    <source>
        <dbReference type="EMBL" id="MBA4602708.1"/>
    </source>
</evidence>
<dbReference type="RefSeq" id="WP_181740513.1">
    <property type="nucleotide sequence ID" value="NZ_JACEOL010000033.1"/>
</dbReference>
<proteinExistence type="inferred from homology"/>
<evidence type="ECO:0000313" key="19">
    <source>
        <dbReference type="Proteomes" id="UP000538292"/>
    </source>
</evidence>
<keyword evidence="9 14" id="KW-0133">Cell shape</keyword>
<keyword evidence="19" id="KW-1185">Reference proteome</keyword>
<keyword evidence="11 14" id="KW-0131">Cell cycle</keyword>
<dbReference type="InterPro" id="IPR036565">
    <property type="entry name" value="Mur-like_cat_sf"/>
</dbReference>
<feature type="domain" description="Mur ligase C-terminal" evidence="16">
    <location>
        <begin position="311"/>
        <end position="441"/>
    </location>
</feature>
<dbReference type="NCBIfam" id="TIGR01082">
    <property type="entry name" value="murC"/>
    <property type="match status" value="1"/>
</dbReference>
<dbReference type="GO" id="GO:0009252">
    <property type="term" value="P:peptidoglycan biosynthetic process"/>
    <property type="evidence" value="ECO:0007669"/>
    <property type="project" value="UniProtKB-UniRule"/>
</dbReference>
<protein>
    <recommendedName>
        <fullName evidence="3 14">UDP-N-acetylmuramate--L-alanine ligase</fullName>
        <ecNumber evidence="3 14">6.3.2.8</ecNumber>
    </recommendedName>
    <alternativeName>
        <fullName evidence="14">UDP-N-acetylmuramoyl-L-alanine synthetase</fullName>
    </alternativeName>
</protein>
<dbReference type="HAMAP" id="MF_00046">
    <property type="entry name" value="MurC"/>
    <property type="match status" value="1"/>
</dbReference>
<dbReference type="SUPFAM" id="SSF53623">
    <property type="entry name" value="MurD-like peptide ligases, catalytic domain"/>
    <property type="match status" value="1"/>
</dbReference>
<evidence type="ECO:0000259" key="15">
    <source>
        <dbReference type="Pfam" id="PF01225"/>
    </source>
</evidence>
<dbReference type="InterPro" id="IPR013221">
    <property type="entry name" value="Mur_ligase_cen"/>
</dbReference>
<evidence type="ECO:0000256" key="5">
    <source>
        <dbReference type="ARBA" id="ARBA00022598"/>
    </source>
</evidence>
<dbReference type="SUPFAM" id="SSF51984">
    <property type="entry name" value="MurCD N-terminal domain"/>
    <property type="match status" value="1"/>
</dbReference>
<evidence type="ECO:0000256" key="12">
    <source>
        <dbReference type="ARBA" id="ARBA00023316"/>
    </source>
</evidence>
<keyword evidence="10 14" id="KW-0573">Peptidoglycan synthesis</keyword>
<dbReference type="GO" id="GO:0005524">
    <property type="term" value="F:ATP binding"/>
    <property type="evidence" value="ECO:0007669"/>
    <property type="project" value="UniProtKB-UniRule"/>
</dbReference>
<comment type="caution">
    <text evidence="18">The sequence shown here is derived from an EMBL/GenBank/DDBJ whole genome shotgun (WGS) entry which is preliminary data.</text>
</comment>
<organism evidence="18 19">
    <name type="scientific">Thermoactinomyces mirandus</name>
    <dbReference type="NCBI Taxonomy" id="2756294"/>
    <lineage>
        <taxon>Bacteria</taxon>
        <taxon>Bacillati</taxon>
        <taxon>Bacillota</taxon>
        <taxon>Bacilli</taxon>
        <taxon>Bacillales</taxon>
        <taxon>Thermoactinomycetaceae</taxon>
        <taxon>Thermoactinomyces</taxon>
    </lineage>
</organism>
<dbReference type="GO" id="GO:0051301">
    <property type="term" value="P:cell division"/>
    <property type="evidence" value="ECO:0007669"/>
    <property type="project" value="UniProtKB-KW"/>
</dbReference>
<keyword evidence="8 14" id="KW-0067">ATP-binding</keyword>
<dbReference type="Pfam" id="PF08245">
    <property type="entry name" value="Mur_ligase_M"/>
    <property type="match status" value="1"/>
</dbReference>
<keyword evidence="12 14" id="KW-0961">Cell wall biogenesis/degradation</keyword>
<gene>
    <name evidence="14" type="primary">murC</name>
    <name evidence="18" type="ORF">H2C83_10365</name>
</gene>
<comment type="function">
    <text evidence="14">Cell wall formation.</text>
</comment>
<feature type="domain" description="Mur ligase N-terminal catalytic" evidence="15">
    <location>
        <begin position="7"/>
        <end position="104"/>
    </location>
</feature>
<dbReference type="InterPro" id="IPR004101">
    <property type="entry name" value="Mur_ligase_C"/>
</dbReference>
<feature type="domain" description="Mur ligase central" evidence="17">
    <location>
        <begin position="109"/>
        <end position="288"/>
    </location>
</feature>
<evidence type="ECO:0000256" key="2">
    <source>
        <dbReference type="ARBA" id="ARBA00004752"/>
    </source>
</evidence>
<sequence length="461" mass="50937">MDNKKRVHFVGIGGYGMSAIARVLLDLGYQVSGSDVAENALVKKLIERGANVAIGHRADHVNGVDTVVYSSSIAPDNVERVAAREQGIEVLHRSQMLARLLNNKKGIAVAGAHGKTTTSSMVAQTLELCEVDPTYIIGGEIVALKGNAKAGHSEYVVAEADESDGSFLEYYPYLAVVTNIEQDHLENYGGDFENLKKAYRSFLNQVRPDGTAILNWDDAYVREMVDEVKGRTITYAIDNPADYNAINIRENFRQIQFTVVRGEEVLGDILLNIPGRHNVANALAATIVCLEAGVPFGQIAKALFRFQGAKRRFQVIGEEDDILIVDDYAHHPTEIKSTLKGARVLGRRMVVVFQPQRYSRTHLLMDEFSRAFGDADEVILNTIYAPPGEKPIPGVTAERLAQLVKKNCNENTRFIASKEDVVKYLLEHVKPGDLVMTMGAGDIWRVSHQFALELKKERVSG</sequence>
<dbReference type="AlphaFoldDB" id="A0A7W2ARL0"/>
<evidence type="ECO:0000256" key="8">
    <source>
        <dbReference type="ARBA" id="ARBA00022840"/>
    </source>
</evidence>
<evidence type="ECO:0000256" key="9">
    <source>
        <dbReference type="ARBA" id="ARBA00022960"/>
    </source>
</evidence>
<dbReference type="EMBL" id="JACEOL010000033">
    <property type="protein sequence ID" value="MBA4602708.1"/>
    <property type="molecule type" value="Genomic_DNA"/>
</dbReference>
<evidence type="ECO:0000256" key="13">
    <source>
        <dbReference type="ARBA" id="ARBA00047833"/>
    </source>
</evidence>
<dbReference type="UniPathway" id="UPA00219"/>
<evidence type="ECO:0000256" key="14">
    <source>
        <dbReference type="HAMAP-Rule" id="MF_00046"/>
    </source>
</evidence>